<name>A0AAE0TIR4_9BIVA</name>
<dbReference type="Proteomes" id="UP001195483">
    <property type="component" value="Unassembled WGS sequence"/>
</dbReference>
<reference evidence="1" key="1">
    <citation type="journal article" date="2021" name="Genome Biol. Evol.">
        <title>A High-Quality Reference Genome for a Parasitic Bivalve with Doubly Uniparental Inheritance (Bivalvia: Unionida).</title>
        <authorList>
            <person name="Smith C.H."/>
        </authorList>
    </citation>
    <scope>NUCLEOTIDE SEQUENCE</scope>
    <source>
        <strain evidence="1">CHS0354</strain>
    </source>
</reference>
<comment type="caution">
    <text evidence="1">The sequence shown here is derived from an EMBL/GenBank/DDBJ whole genome shotgun (WGS) entry which is preliminary data.</text>
</comment>
<gene>
    <name evidence="1" type="ORF">CHS0354_009616</name>
</gene>
<reference evidence="1" key="2">
    <citation type="journal article" date="2021" name="Genome Biol. Evol.">
        <title>Developing a high-quality reference genome for a parasitic bivalve with doubly uniparental inheritance (Bivalvia: Unionida).</title>
        <authorList>
            <person name="Smith C.H."/>
        </authorList>
    </citation>
    <scope>NUCLEOTIDE SEQUENCE</scope>
    <source>
        <strain evidence="1">CHS0354</strain>
        <tissue evidence="1">Mantle</tissue>
    </source>
</reference>
<evidence type="ECO:0000313" key="1">
    <source>
        <dbReference type="EMBL" id="KAK3611151.1"/>
    </source>
</evidence>
<keyword evidence="2" id="KW-1185">Reference proteome</keyword>
<dbReference type="AlphaFoldDB" id="A0AAE0TIR4"/>
<protein>
    <recommendedName>
        <fullName evidence="3">Antistasin-like domain-containing protein</fullName>
    </recommendedName>
</protein>
<reference evidence="1" key="3">
    <citation type="submission" date="2023-05" db="EMBL/GenBank/DDBJ databases">
        <authorList>
            <person name="Smith C.H."/>
        </authorList>
    </citation>
    <scope>NUCLEOTIDE SEQUENCE</scope>
    <source>
        <strain evidence="1">CHS0354</strain>
        <tissue evidence="1">Mantle</tissue>
    </source>
</reference>
<dbReference type="Gene3D" id="2.10.22.10">
    <property type="entry name" value="Antistasin, domain 1"/>
    <property type="match status" value="3"/>
</dbReference>
<sequence>MTCKTKYVLGEKGRDGCQTCACLPEAQPPAVVLKPEPERHECLAVAHCIVSCHHGYSLSGQGECQKCSCNPAPTQPPARHQECTATLNCMLSCKHGYQLGSAGHDGCPECLCLQPQPQKVEVIPVKLVTCSSALTCSAGCTVGYKCGDDGCPTCECIHPQVVGILHVTEVHTSKQVSCTTAFSCPDKCTLGYKCGDDGCPTCECLIAVHTETSGKLRVIRASKIDRIDGVVR</sequence>
<dbReference type="EMBL" id="JAEAOA010000614">
    <property type="protein sequence ID" value="KAK3611151.1"/>
    <property type="molecule type" value="Genomic_DNA"/>
</dbReference>
<evidence type="ECO:0008006" key="3">
    <source>
        <dbReference type="Google" id="ProtNLM"/>
    </source>
</evidence>
<organism evidence="1 2">
    <name type="scientific">Potamilus streckersoni</name>
    <dbReference type="NCBI Taxonomy" id="2493646"/>
    <lineage>
        <taxon>Eukaryota</taxon>
        <taxon>Metazoa</taxon>
        <taxon>Spiralia</taxon>
        <taxon>Lophotrochozoa</taxon>
        <taxon>Mollusca</taxon>
        <taxon>Bivalvia</taxon>
        <taxon>Autobranchia</taxon>
        <taxon>Heteroconchia</taxon>
        <taxon>Palaeoheterodonta</taxon>
        <taxon>Unionida</taxon>
        <taxon>Unionoidea</taxon>
        <taxon>Unionidae</taxon>
        <taxon>Ambleminae</taxon>
        <taxon>Lampsilini</taxon>
        <taxon>Potamilus</taxon>
    </lineage>
</organism>
<accession>A0AAE0TIR4</accession>
<proteinExistence type="predicted"/>
<evidence type="ECO:0000313" key="2">
    <source>
        <dbReference type="Proteomes" id="UP001195483"/>
    </source>
</evidence>